<organism evidence="1 2">
    <name type="scientific">Acididesulfobacter guangdongensis</name>
    <dbReference type="NCBI Taxonomy" id="2597225"/>
    <lineage>
        <taxon>Bacteria</taxon>
        <taxon>Deltaproteobacteria</taxon>
        <taxon>Candidatus Acidulodesulfobacterales</taxon>
        <taxon>Candidatus Acididesulfobacter</taxon>
    </lineage>
</organism>
<dbReference type="InterPro" id="IPR009241">
    <property type="entry name" value="HigB-like"/>
</dbReference>
<dbReference type="SUPFAM" id="SSF143011">
    <property type="entry name" value="RelE-like"/>
    <property type="match status" value="1"/>
</dbReference>
<dbReference type="Proteomes" id="UP000316562">
    <property type="component" value="Unassembled WGS sequence"/>
</dbReference>
<dbReference type="EMBL" id="SGBC01000003">
    <property type="protein sequence ID" value="RZD16140.1"/>
    <property type="molecule type" value="Genomic_DNA"/>
</dbReference>
<dbReference type="InterPro" id="IPR035093">
    <property type="entry name" value="RelE/ParE_toxin_dom_sf"/>
</dbReference>
<dbReference type="AlphaFoldDB" id="A0A519BFV2"/>
<protein>
    <recommendedName>
        <fullName evidence="3">Type II toxin-antitoxin system RelE/ParE family toxin</fullName>
    </recommendedName>
</protein>
<comment type="caution">
    <text evidence="1">The sequence shown here is derived from an EMBL/GenBank/DDBJ whole genome shotgun (WGS) entry which is preliminary data.</text>
</comment>
<name>A0A519BFV2_ACIG2</name>
<evidence type="ECO:0000313" key="1">
    <source>
        <dbReference type="EMBL" id="RZD16140.1"/>
    </source>
</evidence>
<proteinExistence type="predicted"/>
<evidence type="ECO:0008006" key="3">
    <source>
        <dbReference type="Google" id="ProtNLM"/>
    </source>
</evidence>
<evidence type="ECO:0000313" key="2">
    <source>
        <dbReference type="Proteomes" id="UP000316562"/>
    </source>
</evidence>
<dbReference type="Pfam" id="PF05973">
    <property type="entry name" value="Gp49"/>
    <property type="match status" value="1"/>
</dbReference>
<dbReference type="Gene3D" id="3.30.2310.20">
    <property type="entry name" value="RelE-like"/>
    <property type="match status" value="1"/>
</dbReference>
<sequence length="117" mass="13927">MKVEKVIYYSPENGVSPVLKYIESLDDNTKKQIYDSIDMFVKEFPEVRTVKIKHMRDKFWKIKLADRFKRNHRIVYVVINRTMIILHAFQKRNAKHPPVTKMGVPGRLDDIIGRLKL</sequence>
<accession>A0A519BFV2</accession>
<gene>
    <name evidence="1" type="ORF">EVJ46_08100</name>
</gene>
<reference evidence="1 2" key="1">
    <citation type="journal article" date="2019" name="ISME J.">
        <title>Insights into ecological role of a new deltaproteobacterial order Candidatus Acidulodesulfobacterales by metagenomics and metatranscriptomics.</title>
        <authorList>
            <person name="Tan S."/>
            <person name="Liu J."/>
            <person name="Fang Y."/>
            <person name="Hedlund B.P."/>
            <person name="Lian Z.H."/>
            <person name="Huang L.Y."/>
            <person name="Li J.T."/>
            <person name="Huang L.N."/>
            <person name="Li W.J."/>
            <person name="Jiang H.C."/>
            <person name="Dong H.L."/>
            <person name="Shu W.S."/>
        </authorList>
    </citation>
    <scope>NUCLEOTIDE SEQUENCE [LARGE SCALE GENOMIC DNA]</scope>
    <source>
        <strain evidence="1">AP2</strain>
    </source>
</reference>